<keyword evidence="4 7" id="KW-0812">Transmembrane</keyword>
<dbReference type="InterPro" id="IPR049177">
    <property type="entry name" value="MgtC_SapB_SrpB_YhiD_N"/>
</dbReference>
<organism evidence="9 10">
    <name type="scientific">Caldinitratiruptor microaerophilus</name>
    <dbReference type="NCBI Taxonomy" id="671077"/>
    <lineage>
        <taxon>Bacteria</taxon>
        <taxon>Bacillati</taxon>
        <taxon>Bacillota</taxon>
        <taxon>Clostridia</taxon>
        <taxon>Eubacteriales</taxon>
        <taxon>Symbiobacteriaceae</taxon>
        <taxon>Caldinitratiruptor</taxon>
    </lineage>
</organism>
<feature type="transmembrane region" description="Helical" evidence="7">
    <location>
        <begin position="95"/>
        <end position="115"/>
    </location>
</feature>
<evidence type="ECO:0000313" key="9">
    <source>
        <dbReference type="EMBL" id="BDG59392.1"/>
    </source>
</evidence>
<keyword evidence="6 7" id="KW-0472">Membrane</keyword>
<evidence type="ECO:0000256" key="3">
    <source>
        <dbReference type="ARBA" id="ARBA00022475"/>
    </source>
</evidence>
<evidence type="ECO:0000256" key="4">
    <source>
        <dbReference type="ARBA" id="ARBA00022692"/>
    </source>
</evidence>
<keyword evidence="3" id="KW-1003">Cell membrane</keyword>
<feature type="transmembrane region" description="Helical" evidence="7">
    <location>
        <begin position="41"/>
        <end position="63"/>
    </location>
</feature>
<dbReference type="KEGG" id="cmic:caldi_04820"/>
<dbReference type="EMBL" id="AP025628">
    <property type="protein sequence ID" value="BDG59392.1"/>
    <property type="molecule type" value="Genomic_DNA"/>
</dbReference>
<protein>
    <submittedName>
        <fullName evidence="9">Magnesium transporter MgtC</fullName>
    </submittedName>
</protein>
<dbReference type="SUPFAM" id="SSF55021">
    <property type="entry name" value="ACT-like"/>
    <property type="match status" value="1"/>
</dbReference>
<evidence type="ECO:0000256" key="5">
    <source>
        <dbReference type="ARBA" id="ARBA00022989"/>
    </source>
</evidence>
<accession>A0AA35CI58</accession>
<comment type="similarity">
    <text evidence="2">Belongs to the MgtC/SapB family.</text>
</comment>
<evidence type="ECO:0000259" key="8">
    <source>
        <dbReference type="Pfam" id="PF02308"/>
    </source>
</evidence>
<sequence>MADFAEFGRTLLPLGLAGLLGGLVGFEREVAGRPAGLRTHVLVAIGSALVMQVSLLMFDLVLARGQGQADPGRIAAQVVSGIGFLGAGTILREGLTIRGLTTAASLWVVAGIGLAVGTGRMYLQATAASLLILATLYGLSRLEKRFIRTGEESLVVHVTDTPGRLGAVASAVGQVGANIRSVRLEEGETPGTVAIRLRVHLPWGRRPEELVARLMDIEGVRQVSEEE</sequence>
<evidence type="ECO:0000256" key="1">
    <source>
        <dbReference type="ARBA" id="ARBA00004651"/>
    </source>
</evidence>
<dbReference type="AlphaFoldDB" id="A0AA35CI58"/>
<keyword evidence="10" id="KW-1185">Reference proteome</keyword>
<dbReference type="RefSeq" id="WP_264843523.1">
    <property type="nucleotide sequence ID" value="NZ_AP025628.1"/>
</dbReference>
<dbReference type="InterPro" id="IPR045865">
    <property type="entry name" value="ACT-like_dom_sf"/>
</dbReference>
<dbReference type="Gene3D" id="3.30.70.260">
    <property type="match status" value="1"/>
</dbReference>
<proteinExistence type="inferred from homology"/>
<gene>
    <name evidence="9" type="ORF">caldi_04820</name>
</gene>
<dbReference type="PANTHER" id="PTHR33778:SF1">
    <property type="entry name" value="MAGNESIUM TRANSPORTER YHID-RELATED"/>
    <property type="match status" value="1"/>
</dbReference>
<evidence type="ECO:0000313" key="10">
    <source>
        <dbReference type="Proteomes" id="UP001163687"/>
    </source>
</evidence>
<feature type="domain" description="MgtC/SapB/SrpB/YhiD N-terminal" evidence="8">
    <location>
        <begin position="14"/>
        <end position="144"/>
    </location>
</feature>
<evidence type="ECO:0000256" key="2">
    <source>
        <dbReference type="ARBA" id="ARBA00009298"/>
    </source>
</evidence>
<dbReference type="PANTHER" id="PTHR33778">
    <property type="entry name" value="PROTEIN MGTC"/>
    <property type="match status" value="1"/>
</dbReference>
<keyword evidence="5 7" id="KW-1133">Transmembrane helix</keyword>
<evidence type="ECO:0000256" key="7">
    <source>
        <dbReference type="SAM" id="Phobius"/>
    </source>
</evidence>
<dbReference type="GO" id="GO:0005886">
    <property type="term" value="C:plasma membrane"/>
    <property type="evidence" value="ECO:0007669"/>
    <property type="project" value="UniProtKB-SubCell"/>
</dbReference>
<dbReference type="Proteomes" id="UP001163687">
    <property type="component" value="Chromosome"/>
</dbReference>
<dbReference type="PRINTS" id="PR01837">
    <property type="entry name" value="MGTCSAPBPROT"/>
</dbReference>
<comment type="subcellular location">
    <subcellularLocation>
        <location evidence="1">Cell membrane</location>
        <topology evidence="1">Multi-pass membrane protein</topology>
    </subcellularLocation>
</comment>
<feature type="transmembrane region" description="Helical" evidence="7">
    <location>
        <begin position="121"/>
        <end position="139"/>
    </location>
</feature>
<name>A0AA35CI58_9FIRM</name>
<dbReference type="InterPro" id="IPR003416">
    <property type="entry name" value="MgtC/SapB/SrpB/YhiD_fam"/>
</dbReference>
<dbReference type="Pfam" id="PF02308">
    <property type="entry name" value="MgtC"/>
    <property type="match status" value="1"/>
</dbReference>
<reference evidence="9" key="1">
    <citation type="submission" date="2022-03" db="EMBL/GenBank/DDBJ databases">
        <title>Complete genome sequence of Caldinitratiruptor microaerophilus.</title>
        <authorList>
            <person name="Mukaiyama R."/>
            <person name="Nishiyama T."/>
            <person name="Ueda K."/>
        </authorList>
    </citation>
    <scope>NUCLEOTIDE SEQUENCE</scope>
    <source>
        <strain evidence="9">JCM 16183</strain>
    </source>
</reference>
<evidence type="ECO:0000256" key="6">
    <source>
        <dbReference type="ARBA" id="ARBA00023136"/>
    </source>
</evidence>